<proteinExistence type="predicted"/>
<dbReference type="InterPro" id="IPR006186">
    <property type="entry name" value="Ser/Thr-sp_prot-phosphatase"/>
</dbReference>
<dbReference type="Proteomes" id="UP000248840">
    <property type="component" value="Unassembled WGS sequence"/>
</dbReference>
<name>A0A328YI94_9FLAO</name>
<dbReference type="PANTHER" id="PTHR42850">
    <property type="entry name" value="METALLOPHOSPHOESTERASE"/>
    <property type="match status" value="1"/>
</dbReference>
<dbReference type="InterPro" id="IPR004843">
    <property type="entry name" value="Calcineurin-like_PHP"/>
</dbReference>
<dbReference type="InterPro" id="IPR050126">
    <property type="entry name" value="Ap4A_hydrolase"/>
</dbReference>
<comment type="caution">
    <text evidence="2">The sequence shown here is derived from an EMBL/GenBank/DDBJ whole genome shotgun (WGS) entry which is preliminary data.</text>
</comment>
<dbReference type="InterPro" id="IPR029052">
    <property type="entry name" value="Metallo-depent_PP-like"/>
</dbReference>
<dbReference type="EMBL" id="QLSZ01000003">
    <property type="protein sequence ID" value="RAR73761.1"/>
    <property type="molecule type" value="Genomic_DNA"/>
</dbReference>
<dbReference type="PRINTS" id="PR00114">
    <property type="entry name" value="STPHPHTASE"/>
</dbReference>
<feature type="domain" description="Calcineurin-like phosphoesterase" evidence="1">
    <location>
        <begin position="16"/>
        <end position="162"/>
    </location>
</feature>
<dbReference type="GO" id="GO:0005737">
    <property type="term" value="C:cytoplasm"/>
    <property type="evidence" value="ECO:0007669"/>
    <property type="project" value="TreeGrafter"/>
</dbReference>
<evidence type="ECO:0000313" key="3">
    <source>
        <dbReference type="Proteomes" id="UP000248840"/>
    </source>
</evidence>
<protein>
    <submittedName>
        <fullName evidence="2">Calcineurin-like phosphoesterase family protein</fullName>
    </submittedName>
</protein>
<dbReference type="AlphaFoldDB" id="A0A328YI94"/>
<sequence length="311" mass="36317">MSKLIIDYNQKKEPDFIGDIHGYYDELIQLFEKMGYANENGIYKHPDRFPVFIGDYIDRGPKIFETIALVKRMQETGNAIALMGNHELNYLELHYKNVDGNTFRSQSKRNQVAATDEAFAGKDKEVYLDWMSKLPIAIESGHFRAVHAQWEEEAIKILKESKIEKLDENGLRTAHDDSKLYKSIEVLLKGKELKLPETLHYNDHGSEPRTEARIKWWQPRKRTLFGEDFASLPVHMIDKDISDFGHDYVFYYDNTQKPVFFGHYWMDAKKVKLMSSNACCVDYSIAKEGILVAYRHSQREALSNDYFITHQ</sequence>
<dbReference type="OrthoDB" id="9808081at2"/>
<organism evidence="2 3">
    <name type="scientific">Flavobacterium aciduliphilum</name>
    <dbReference type="NCBI Taxonomy" id="1101402"/>
    <lineage>
        <taxon>Bacteria</taxon>
        <taxon>Pseudomonadati</taxon>
        <taxon>Bacteroidota</taxon>
        <taxon>Flavobacteriia</taxon>
        <taxon>Flavobacteriales</taxon>
        <taxon>Flavobacteriaceae</taxon>
        <taxon>Flavobacterium</taxon>
    </lineage>
</organism>
<dbReference type="Pfam" id="PF00149">
    <property type="entry name" value="Metallophos"/>
    <property type="match status" value="1"/>
</dbReference>
<dbReference type="SUPFAM" id="SSF56300">
    <property type="entry name" value="Metallo-dependent phosphatases"/>
    <property type="match status" value="1"/>
</dbReference>
<dbReference type="Gene3D" id="3.60.21.10">
    <property type="match status" value="1"/>
</dbReference>
<reference evidence="2 3" key="1">
    <citation type="submission" date="2018-06" db="EMBL/GenBank/DDBJ databases">
        <title>Genomic Encyclopedia of Archaeal and Bacterial Type Strains, Phase II (KMG-II): from individual species to whole genera.</title>
        <authorList>
            <person name="Goeker M."/>
        </authorList>
    </citation>
    <scope>NUCLEOTIDE SEQUENCE [LARGE SCALE GENOMIC DNA]</scope>
    <source>
        <strain evidence="2 3">DSM 25663</strain>
    </source>
</reference>
<dbReference type="PANTHER" id="PTHR42850:SF7">
    <property type="entry name" value="BIS(5'-NUCLEOSYL)-TETRAPHOSPHATASE PRPE [ASYMMETRICAL]"/>
    <property type="match status" value="1"/>
</dbReference>
<dbReference type="GO" id="GO:0016791">
    <property type="term" value="F:phosphatase activity"/>
    <property type="evidence" value="ECO:0007669"/>
    <property type="project" value="TreeGrafter"/>
</dbReference>
<dbReference type="RefSeq" id="WP_112112563.1">
    <property type="nucleotide sequence ID" value="NZ_QLSZ01000003.1"/>
</dbReference>
<accession>A0A328YI94</accession>
<evidence type="ECO:0000313" key="2">
    <source>
        <dbReference type="EMBL" id="RAR73761.1"/>
    </source>
</evidence>
<keyword evidence="3" id="KW-1185">Reference proteome</keyword>
<evidence type="ECO:0000259" key="1">
    <source>
        <dbReference type="Pfam" id="PF00149"/>
    </source>
</evidence>
<gene>
    <name evidence="2" type="ORF">CLV55_10380</name>
</gene>